<dbReference type="GO" id="GO:0055085">
    <property type="term" value="P:transmembrane transport"/>
    <property type="evidence" value="ECO:0007669"/>
    <property type="project" value="InterPro"/>
</dbReference>
<organism evidence="5 6">
    <name type="scientific">Gluconacetobacter diazotrophicus</name>
    <name type="common">Acetobacter diazotrophicus</name>
    <dbReference type="NCBI Taxonomy" id="33996"/>
    <lineage>
        <taxon>Bacteria</taxon>
        <taxon>Pseudomonadati</taxon>
        <taxon>Pseudomonadota</taxon>
        <taxon>Alphaproteobacteria</taxon>
        <taxon>Acetobacterales</taxon>
        <taxon>Acetobacteraceae</taxon>
        <taxon>Gluconacetobacter</taxon>
    </lineage>
</organism>
<keyword evidence="2" id="KW-1133">Transmembrane helix</keyword>
<sequence>MAEQDGATPGKTPDDTRRKKSNPMVRIGLIAFVAVVAVGAGVYWFLTRNDIETDDAFTAGRAVTIAPHVRGYVTALLVNDNQFVHAGDLLAKIDDRDYRAARDNAAATLDIARAQAAGAQFGLLVAQKDFPGRLIAAQGQLLSAQAQEFRAETDYRRQHAVARAATTQQDIDYATAALQAAKAQVLQAQGNLQVAEPVKANISNTQTRVGQFDAQVTQAQAQLTQAELNLGWTEIRAPHDGWISQRNIERGSFVSEGQSIFSIVEPEVWVIANYKETQVTHMRPGQKVDIAVDAYPFLNLRGHVDSIQLGTGATFSAFPPENATGNYVKIVQRVPVKILIDEGLRADVPLSLGLSVEPTVYTK</sequence>
<feature type="transmembrane region" description="Helical" evidence="2">
    <location>
        <begin position="27"/>
        <end position="46"/>
    </location>
</feature>
<keyword evidence="2" id="KW-0472">Membrane</keyword>
<evidence type="ECO:0000259" key="4">
    <source>
        <dbReference type="Pfam" id="PF25954"/>
    </source>
</evidence>
<dbReference type="Pfam" id="PF25917">
    <property type="entry name" value="BSH_RND"/>
    <property type="match status" value="1"/>
</dbReference>
<feature type="domain" description="CusB-like beta-barrel" evidence="4">
    <location>
        <begin position="267"/>
        <end position="307"/>
    </location>
</feature>
<evidence type="ECO:0000259" key="3">
    <source>
        <dbReference type="Pfam" id="PF25917"/>
    </source>
</evidence>
<dbReference type="Gene3D" id="1.10.287.470">
    <property type="entry name" value="Helix hairpin bin"/>
    <property type="match status" value="1"/>
</dbReference>
<keyword evidence="2" id="KW-0812">Transmembrane</keyword>
<dbReference type="AlphaFoldDB" id="A0A7W4FD09"/>
<dbReference type="Pfam" id="PF25954">
    <property type="entry name" value="Beta-barrel_RND_2"/>
    <property type="match status" value="1"/>
</dbReference>
<dbReference type="Proteomes" id="UP000550787">
    <property type="component" value="Unassembled WGS sequence"/>
</dbReference>
<comment type="caution">
    <text evidence="5">The sequence shown here is derived from an EMBL/GenBank/DDBJ whole genome shotgun (WGS) entry which is preliminary data.</text>
</comment>
<dbReference type="Gene3D" id="2.40.50.100">
    <property type="match status" value="1"/>
</dbReference>
<dbReference type="RefSeq" id="WP_012227859.1">
    <property type="nucleotide sequence ID" value="NZ_JABEQG010000004.1"/>
</dbReference>
<protein>
    <submittedName>
        <fullName evidence="5">HlyD family secretion protein</fullName>
    </submittedName>
</protein>
<evidence type="ECO:0000256" key="2">
    <source>
        <dbReference type="SAM" id="Phobius"/>
    </source>
</evidence>
<name>A0A7W4FD09_GLUDI</name>
<evidence type="ECO:0000313" key="6">
    <source>
        <dbReference type="Proteomes" id="UP000550787"/>
    </source>
</evidence>
<dbReference type="OMA" id="HVDSIQM"/>
<dbReference type="SUPFAM" id="SSF111369">
    <property type="entry name" value="HlyD-like secretion proteins"/>
    <property type="match status" value="2"/>
</dbReference>
<accession>A0A7W4FD09</accession>
<dbReference type="InterPro" id="IPR050739">
    <property type="entry name" value="MFP"/>
</dbReference>
<dbReference type="PANTHER" id="PTHR30386:SF24">
    <property type="entry name" value="MULTIDRUG RESISTANCE EFFLUX PUMP"/>
    <property type="match status" value="1"/>
</dbReference>
<reference evidence="5 6" key="1">
    <citation type="submission" date="2020-04" db="EMBL/GenBank/DDBJ databases">
        <title>Description of novel Gluconacetobacter.</title>
        <authorList>
            <person name="Sombolestani A."/>
        </authorList>
    </citation>
    <scope>NUCLEOTIDE SEQUENCE [LARGE SCALE GENOMIC DNA]</scope>
    <source>
        <strain evidence="5 6">LMG 7603</strain>
    </source>
</reference>
<feature type="domain" description="Multidrug resistance protein MdtA-like barrel-sandwich hybrid" evidence="3">
    <location>
        <begin position="61"/>
        <end position="264"/>
    </location>
</feature>
<feature type="region of interest" description="Disordered" evidence="1">
    <location>
        <begin position="1"/>
        <end position="20"/>
    </location>
</feature>
<proteinExistence type="predicted"/>
<gene>
    <name evidence="5" type="ORF">HLH33_04170</name>
</gene>
<dbReference type="Gene3D" id="2.40.30.170">
    <property type="match status" value="1"/>
</dbReference>
<dbReference type="EMBL" id="JABEQG010000004">
    <property type="protein sequence ID" value="MBB2155511.1"/>
    <property type="molecule type" value="Genomic_DNA"/>
</dbReference>
<dbReference type="PANTHER" id="PTHR30386">
    <property type="entry name" value="MEMBRANE FUSION SUBUNIT OF EMRAB-TOLC MULTIDRUG EFFLUX PUMP"/>
    <property type="match status" value="1"/>
</dbReference>
<evidence type="ECO:0000313" key="5">
    <source>
        <dbReference type="EMBL" id="MBB2155511.1"/>
    </source>
</evidence>
<evidence type="ECO:0000256" key="1">
    <source>
        <dbReference type="SAM" id="MobiDB-lite"/>
    </source>
</evidence>
<dbReference type="InterPro" id="IPR058625">
    <property type="entry name" value="MdtA-like_BSH"/>
</dbReference>
<dbReference type="InterPro" id="IPR058792">
    <property type="entry name" value="Beta-barrel_RND_2"/>
</dbReference>